<accession>A0ABU2BVQ7</accession>
<gene>
    <name evidence="3" type="ORF">J2S63_002277</name>
</gene>
<feature type="transmembrane region" description="Helical" evidence="2">
    <location>
        <begin position="201"/>
        <end position="219"/>
    </location>
</feature>
<feature type="transmembrane region" description="Helical" evidence="2">
    <location>
        <begin position="418"/>
        <end position="439"/>
    </location>
</feature>
<evidence type="ECO:0008006" key="5">
    <source>
        <dbReference type="Google" id="ProtNLM"/>
    </source>
</evidence>
<dbReference type="EMBL" id="JAVDYG010000001">
    <property type="protein sequence ID" value="MDR7362724.1"/>
    <property type="molecule type" value="Genomic_DNA"/>
</dbReference>
<feature type="compositionally biased region" description="Polar residues" evidence="1">
    <location>
        <begin position="1"/>
        <end position="10"/>
    </location>
</feature>
<evidence type="ECO:0000256" key="2">
    <source>
        <dbReference type="SAM" id="Phobius"/>
    </source>
</evidence>
<feature type="transmembrane region" description="Helical" evidence="2">
    <location>
        <begin position="460"/>
        <end position="484"/>
    </location>
</feature>
<feature type="transmembrane region" description="Helical" evidence="2">
    <location>
        <begin position="170"/>
        <end position="189"/>
    </location>
</feature>
<name>A0ABU2BVQ7_9ACTN</name>
<feature type="compositionally biased region" description="Basic and acidic residues" evidence="1">
    <location>
        <begin position="14"/>
        <end position="27"/>
    </location>
</feature>
<evidence type="ECO:0000313" key="4">
    <source>
        <dbReference type="Proteomes" id="UP001183648"/>
    </source>
</evidence>
<sequence length="528" mass="55840">MPTGRSSTDTGAPHLERPAPVREGRKESVLRSLSDTRALISFRLAGLRGRSRRVAAYGLALMVLLTLAFAVAPAFVERNTARLTDVLSLLPTAMVGILVIALISAAASGGGRELIPRDQGVAYPVTPLTDHLGALLMAPLNTAWLLQAWTLLGATAYVVGPTWWLPLVQLPVVLWLVCATTIAQVIGWGMEWVRRGRGGPWSIRGIGAGFGLVLAYLIAADRLVPLLQGSPTIQVTIASLAAARGIDANYVRVVAELLVVTGVAVVAGAYVAAAVVRRPARDELRVESASYQPRPAPGSDLVAMMRTDRVGIWRSVPLRRGLAVLAVMPGLVAIAGGLEWGMLTILPGLVASGGALLFGVNSWCLDGRGALWRDSLPASPRLVFTSRVLVLLEVLLAATAGTIVLASLRAGLPDTAELAAVLAGSLVVSAQVVSASLRWSVRRPFPVDLRSARATPAPPLVMVGYSSRLALSTTFVGLFFAVLARTSWEWSVLAALPFVLLSAYRLVRTSNVWADPVERSRVVATVAS</sequence>
<feature type="transmembrane region" description="Helical" evidence="2">
    <location>
        <begin position="386"/>
        <end position="406"/>
    </location>
</feature>
<keyword evidence="4" id="KW-1185">Reference proteome</keyword>
<comment type="caution">
    <text evidence="3">The sequence shown here is derived from an EMBL/GenBank/DDBJ whole genome shotgun (WGS) entry which is preliminary data.</text>
</comment>
<feature type="region of interest" description="Disordered" evidence="1">
    <location>
        <begin position="1"/>
        <end position="27"/>
    </location>
</feature>
<keyword evidence="2" id="KW-0812">Transmembrane</keyword>
<dbReference type="RefSeq" id="WP_310302051.1">
    <property type="nucleotide sequence ID" value="NZ_BAAAPS010000013.1"/>
</dbReference>
<protein>
    <recommendedName>
        <fullName evidence="5">ABC-2 type transport system permease protein</fullName>
    </recommendedName>
</protein>
<keyword evidence="2" id="KW-1133">Transmembrane helix</keyword>
<reference evidence="3 4" key="1">
    <citation type="submission" date="2023-07" db="EMBL/GenBank/DDBJ databases">
        <title>Sequencing the genomes of 1000 actinobacteria strains.</title>
        <authorList>
            <person name="Klenk H.-P."/>
        </authorList>
    </citation>
    <scope>NUCLEOTIDE SEQUENCE [LARGE SCALE GENOMIC DNA]</scope>
    <source>
        <strain evidence="3 4">DSM 19426</strain>
    </source>
</reference>
<feature type="transmembrane region" description="Helical" evidence="2">
    <location>
        <begin position="54"/>
        <end position="76"/>
    </location>
</feature>
<organism evidence="3 4">
    <name type="scientific">Nocardioides marmoribigeumensis</name>
    <dbReference type="NCBI Taxonomy" id="433649"/>
    <lineage>
        <taxon>Bacteria</taxon>
        <taxon>Bacillati</taxon>
        <taxon>Actinomycetota</taxon>
        <taxon>Actinomycetes</taxon>
        <taxon>Propionibacteriales</taxon>
        <taxon>Nocardioidaceae</taxon>
        <taxon>Nocardioides</taxon>
    </lineage>
</organism>
<proteinExistence type="predicted"/>
<dbReference type="Proteomes" id="UP001183648">
    <property type="component" value="Unassembled WGS sequence"/>
</dbReference>
<feature type="transmembrane region" description="Helical" evidence="2">
    <location>
        <begin position="490"/>
        <end position="507"/>
    </location>
</feature>
<feature type="transmembrane region" description="Helical" evidence="2">
    <location>
        <begin position="88"/>
        <end position="107"/>
    </location>
</feature>
<keyword evidence="2" id="KW-0472">Membrane</keyword>
<feature type="transmembrane region" description="Helical" evidence="2">
    <location>
        <begin position="321"/>
        <end position="338"/>
    </location>
</feature>
<evidence type="ECO:0000313" key="3">
    <source>
        <dbReference type="EMBL" id="MDR7362724.1"/>
    </source>
</evidence>
<feature type="transmembrane region" description="Helical" evidence="2">
    <location>
        <begin position="257"/>
        <end position="276"/>
    </location>
</feature>
<feature type="transmembrane region" description="Helical" evidence="2">
    <location>
        <begin position="344"/>
        <end position="365"/>
    </location>
</feature>
<evidence type="ECO:0000256" key="1">
    <source>
        <dbReference type="SAM" id="MobiDB-lite"/>
    </source>
</evidence>